<dbReference type="AlphaFoldDB" id="A0A7J5Y2I6"/>
<reference evidence="6 7" key="1">
    <citation type="submission" date="2020-03" db="EMBL/GenBank/DDBJ databases">
        <title>Dissostichus mawsoni Genome sequencing and assembly.</title>
        <authorList>
            <person name="Park H."/>
        </authorList>
    </citation>
    <scope>NUCLEOTIDE SEQUENCE [LARGE SCALE GENOMIC DNA]</scope>
    <source>
        <strain evidence="6">DM0001</strain>
        <tissue evidence="6">Muscle</tissue>
    </source>
</reference>
<dbReference type="GO" id="GO:0005615">
    <property type="term" value="C:extracellular space"/>
    <property type="evidence" value="ECO:0007669"/>
    <property type="project" value="UniProtKB-KW"/>
</dbReference>
<dbReference type="GO" id="GO:0006955">
    <property type="term" value="P:immune response"/>
    <property type="evidence" value="ECO:0007669"/>
    <property type="project" value="InterPro"/>
</dbReference>
<dbReference type="PROSITE" id="PS50049">
    <property type="entry name" value="THD_2"/>
    <property type="match status" value="1"/>
</dbReference>
<comment type="subcellular location">
    <subcellularLocation>
        <location evidence="1">Membrane</location>
    </subcellularLocation>
</comment>
<dbReference type="SMART" id="SM00207">
    <property type="entry name" value="TNF"/>
    <property type="match status" value="1"/>
</dbReference>
<dbReference type="GO" id="GO:0016020">
    <property type="term" value="C:membrane"/>
    <property type="evidence" value="ECO:0007669"/>
    <property type="project" value="UniProtKB-SubCell"/>
</dbReference>
<sequence>MDESEREEKNQREGGRRGTSLCFHDLCFITMNQKGRGTLSDPLTTEDVGERQFSALHTSEAASPSDKRATISSGKIRLQGFWQCVIFRQSIRFQSLAAQSKTRGHGDQVCHRGCVDAHGGVWTRTKGWITFWDHGSYAQRVPRRLPAERHGGRAAPLPPGIRATYRPLLFGTLAVMGLLQVASSVAILLHLTGYLQEVDLSTAPHRPIEEVQTEPVLDALRDTRKKGRCKNPKESLPSAHLPIKAHQEFSKKGEPKAVTIDWDELHGYRNKMGYQKGKLLVEEAGFYYIYAKTCFRYYNLELEDDSQVDVSNRQLIQYVYHEKIKQNSKSALLMKTGSTMRWNITSYNMYCAQQGRGVRLEEGDALYVTVSNAWVLDPEGEGTYFGAIKLGRNLGSRFACETQSEEGFINVGENVRIKTTGLHTALITNVFPEEFCT</sequence>
<comment type="similarity">
    <text evidence="2">Belongs to the tumor necrosis factor family.</text>
</comment>
<organism evidence="6 7">
    <name type="scientific">Dissostichus mawsoni</name>
    <name type="common">Antarctic cod</name>
    <dbReference type="NCBI Taxonomy" id="36200"/>
    <lineage>
        <taxon>Eukaryota</taxon>
        <taxon>Metazoa</taxon>
        <taxon>Chordata</taxon>
        <taxon>Craniata</taxon>
        <taxon>Vertebrata</taxon>
        <taxon>Euteleostomi</taxon>
        <taxon>Actinopterygii</taxon>
        <taxon>Neopterygii</taxon>
        <taxon>Teleostei</taxon>
        <taxon>Neoteleostei</taxon>
        <taxon>Acanthomorphata</taxon>
        <taxon>Eupercaria</taxon>
        <taxon>Perciformes</taxon>
        <taxon>Notothenioidei</taxon>
        <taxon>Nototheniidae</taxon>
        <taxon>Dissostichus</taxon>
    </lineage>
</organism>
<keyword evidence="7" id="KW-1185">Reference proteome</keyword>
<feature type="domain" description="THD" evidence="5">
    <location>
        <begin position="237"/>
        <end position="390"/>
    </location>
</feature>
<comment type="caution">
    <text evidence="6">The sequence shown here is derived from an EMBL/GenBank/DDBJ whole genome shotgun (WGS) entry which is preliminary data.</text>
</comment>
<evidence type="ECO:0000256" key="4">
    <source>
        <dbReference type="ARBA" id="ARBA00023136"/>
    </source>
</evidence>
<evidence type="ECO:0000256" key="2">
    <source>
        <dbReference type="ARBA" id="ARBA00008670"/>
    </source>
</evidence>
<dbReference type="InterPro" id="IPR006052">
    <property type="entry name" value="TNF_dom"/>
</dbReference>
<gene>
    <name evidence="6" type="ORF">F7725_002494</name>
</gene>
<dbReference type="PANTHER" id="PTHR11471">
    <property type="entry name" value="TUMOR NECROSIS FACTOR FAMILY MEMBER"/>
    <property type="match status" value="1"/>
</dbReference>
<dbReference type="Pfam" id="PF00229">
    <property type="entry name" value="TNF"/>
    <property type="match status" value="1"/>
</dbReference>
<accession>A0A7J5Y2I6</accession>
<dbReference type="Proteomes" id="UP000518266">
    <property type="component" value="Unassembled WGS sequence"/>
</dbReference>
<dbReference type="InterPro" id="IPR021184">
    <property type="entry name" value="TNF_CS"/>
</dbReference>
<dbReference type="PANTHER" id="PTHR11471:SF54">
    <property type="entry name" value="TNF SUPERFAMILY MEMBER 11"/>
    <property type="match status" value="1"/>
</dbReference>
<evidence type="ECO:0000256" key="3">
    <source>
        <dbReference type="ARBA" id="ARBA00022514"/>
    </source>
</evidence>
<dbReference type="EMBL" id="JAAKFY010000018">
    <property type="protein sequence ID" value="KAF3843645.1"/>
    <property type="molecule type" value="Genomic_DNA"/>
</dbReference>
<evidence type="ECO:0000259" key="5">
    <source>
        <dbReference type="PROSITE" id="PS50049"/>
    </source>
</evidence>
<dbReference type="GO" id="GO:0005164">
    <property type="term" value="F:tumor necrosis factor receptor binding"/>
    <property type="evidence" value="ECO:0007669"/>
    <property type="project" value="InterPro"/>
</dbReference>
<name>A0A7J5Y2I6_DISMA</name>
<dbReference type="Gene3D" id="2.60.120.40">
    <property type="match status" value="1"/>
</dbReference>
<evidence type="ECO:0000313" key="6">
    <source>
        <dbReference type="EMBL" id="KAF3843645.1"/>
    </source>
</evidence>
<feature type="non-terminal residue" evidence="6">
    <location>
        <position position="1"/>
    </location>
</feature>
<protein>
    <recommendedName>
        <fullName evidence="5">THD domain-containing protein</fullName>
    </recommendedName>
</protein>
<keyword evidence="4" id="KW-0472">Membrane</keyword>
<evidence type="ECO:0000256" key="1">
    <source>
        <dbReference type="ARBA" id="ARBA00004370"/>
    </source>
</evidence>
<dbReference type="OrthoDB" id="8783336at2759"/>
<dbReference type="PROSITE" id="PS00251">
    <property type="entry name" value="THD_1"/>
    <property type="match status" value="1"/>
</dbReference>
<evidence type="ECO:0000313" key="7">
    <source>
        <dbReference type="Proteomes" id="UP000518266"/>
    </source>
</evidence>
<dbReference type="InterPro" id="IPR008983">
    <property type="entry name" value="Tumour_necrosis_fac-like_dom"/>
</dbReference>
<dbReference type="GO" id="GO:0005125">
    <property type="term" value="F:cytokine activity"/>
    <property type="evidence" value="ECO:0007669"/>
    <property type="project" value="UniProtKB-KW"/>
</dbReference>
<dbReference type="SUPFAM" id="SSF49842">
    <property type="entry name" value="TNF-like"/>
    <property type="match status" value="1"/>
</dbReference>
<proteinExistence type="inferred from homology"/>
<keyword evidence="3" id="KW-0202">Cytokine</keyword>